<dbReference type="GO" id="GO:0003774">
    <property type="term" value="F:cytoskeletal motor activity"/>
    <property type="evidence" value="ECO:0007669"/>
    <property type="project" value="InterPro"/>
</dbReference>
<proteinExistence type="predicted"/>
<reference evidence="2" key="2">
    <citation type="submission" date="2023-05" db="EMBL/GenBank/DDBJ databases">
        <authorList>
            <person name="Schelkunov M.I."/>
        </authorList>
    </citation>
    <scope>NUCLEOTIDE SEQUENCE</scope>
    <source>
        <strain evidence="2">Hsosn_3</strain>
        <tissue evidence="2">Leaf</tissue>
    </source>
</reference>
<organism evidence="2 3">
    <name type="scientific">Heracleum sosnowskyi</name>
    <dbReference type="NCBI Taxonomy" id="360622"/>
    <lineage>
        <taxon>Eukaryota</taxon>
        <taxon>Viridiplantae</taxon>
        <taxon>Streptophyta</taxon>
        <taxon>Embryophyta</taxon>
        <taxon>Tracheophyta</taxon>
        <taxon>Spermatophyta</taxon>
        <taxon>Magnoliopsida</taxon>
        <taxon>eudicotyledons</taxon>
        <taxon>Gunneridae</taxon>
        <taxon>Pentapetalae</taxon>
        <taxon>asterids</taxon>
        <taxon>campanulids</taxon>
        <taxon>Apiales</taxon>
        <taxon>Apiaceae</taxon>
        <taxon>Apioideae</taxon>
        <taxon>apioid superclade</taxon>
        <taxon>Tordylieae</taxon>
        <taxon>Tordyliinae</taxon>
        <taxon>Heracleum</taxon>
    </lineage>
</organism>
<dbReference type="GO" id="GO:0016459">
    <property type="term" value="C:myosin complex"/>
    <property type="evidence" value="ECO:0007669"/>
    <property type="project" value="InterPro"/>
</dbReference>
<dbReference type="EMBL" id="JAUIZM010000010">
    <property type="protein sequence ID" value="KAK1361179.1"/>
    <property type="molecule type" value="Genomic_DNA"/>
</dbReference>
<accession>A0AAD8H631</accession>
<dbReference type="Pfam" id="PF06017">
    <property type="entry name" value="Myosin_TH1"/>
    <property type="match status" value="1"/>
</dbReference>
<gene>
    <name evidence="2" type="ORF">POM88_045653</name>
</gene>
<dbReference type="Proteomes" id="UP001237642">
    <property type="component" value="Unassembled WGS sequence"/>
</dbReference>
<evidence type="ECO:0000313" key="3">
    <source>
        <dbReference type="Proteomes" id="UP001237642"/>
    </source>
</evidence>
<evidence type="ECO:0000313" key="2">
    <source>
        <dbReference type="EMBL" id="KAK1361179.1"/>
    </source>
</evidence>
<comment type="caution">
    <text evidence="2">The sequence shown here is derived from an EMBL/GenBank/DDBJ whole genome shotgun (WGS) entry which is preliminary data.</text>
</comment>
<name>A0AAD8H631_9APIA</name>
<dbReference type="PANTHER" id="PTHR34969">
    <property type="entry name" value="OS01G0621700 PROTEIN"/>
    <property type="match status" value="1"/>
</dbReference>
<dbReference type="AlphaFoldDB" id="A0AAD8H631"/>
<sequence>MSRRRLQIDGENEDKRTRAASVVIDYRSDYLSVPSTPYLFNILQKQGDKKVFFADRVLKFTSSGKMKRRILLMTDFAIYIVDPETGALKRRISLAAVEKICLSKLNDNFFAIVIPTEYDILLASTRKTEFVNMLLEGTKSTSDDEPEVFFSNSFEYNAAADLVKEIIFEEAEGGVRTRILRK</sequence>
<dbReference type="PANTHER" id="PTHR34969:SF1">
    <property type="entry name" value="TH1 DOMAIN-CONTAINING PROTEIN"/>
    <property type="match status" value="1"/>
</dbReference>
<dbReference type="InterPro" id="IPR010926">
    <property type="entry name" value="Myosin_TH1"/>
</dbReference>
<evidence type="ECO:0000259" key="1">
    <source>
        <dbReference type="PROSITE" id="PS51757"/>
    </source>
</evidence>
<feature type="domain" description="TH1" evidence="1">
    <location>
        <begin position="15"/>
        <end position="182"/>
    </location>
</feature>
<dbReference type="PROSITE" id="PS51757">
    <property type="entry name" value="TH1"/>
    <property type="match status" value="1"/>
</dbReference>
<reference evidence="2" key="1">
    <citation type="submission" date="2023-02" db="EMBL/GenBank/DDBJ databases">
        <title>Genome of toxic invasive species Heracleum sosnowskyi carries increased number of genes despite the absence of recent whole-genome duplications.</title>
        <authorList>
            <person name="Schelkunov M."/>
            <person name="Shtratnikova V."/>
            <person name="Makarenko M."/>
            <person name="Klepikova A."/>
            <person name="Omelchenko D."/>
            <person name="Novikova G."/>
            <person name="Obukhova E."/>
            <person name="Bogdanov V."/>
            <person name="Penin A."/>
            <person name="Logacheva M."/>
        </authorList>
    </citation>
    <scope>NUCLEOTIDE SEQUENCE</scope>
    <source>
        <strain evidence="2">Hsosn_3</strain>
        <tissue evidence="2">Leaf</tissue>
    </source>
</reference>
<protein>
    <submittedName>
        <fullName evidence="2">TH1 domain-containing protein</fullName>
    </submittedName>
</protein>
<keyword evidence="3" id="KW-1185">Reference proteome</keyword>